<dbReference type="PRINTS" id="PR00260">
    <property type="entry name" value="CHEMTRNSDUCR"/>
</dbReference>
<organism evidence="7 8">
    <name type="scientific">Treponema saccharophilum DSM 2985</name>
    <dbReference type="NCBI Taxonomy" id="907348"/>
    <lineage>
        <taxon>Bacteria</taxon>
        <taxon>Pseudomonadati</taxon>
        <taxon>Spirochaetota</taxon>
        <taxon>Spirochaetia</taxon>
        <taxon>Spirochaetales</taxon>
        <taxon>Treponemataceae</taxon>
        <taxon>Treponema</taxon>
    </lineage>
</organism>
<dbReference type="PANTHER" id="PTHR32089">
    <property type="entry name" value="METHYL-ACCEPTING CHEMOTAXIS PROTEIN MCPB"/>
    <property type="match status" value="1"/>
</dbReference>
<evidence type="ECO:0000256" key="3">
    <source>
        <dbReference type="PROSITE-ProRule" id="PRU00284"/>
    </source>
</evidence>
<dbReference type="PROSITE" id="PS50885">
    <property type="entry name" value="HAMP"/>
    <property type="match status" value="1"/>
</dbReference>
<keyword evidence="4" id="KW-1133">Transmembrane helix</keyword>
<evidence type="ECO:0000256" key="1">
    <source>
        <dbReference type="ARBA" id="ARBA00023224"/>
    </source>
</evidence>
<dbReference type="GO" id="GO:0006935">
    <property type="term" value="P:chemotaxis"/>
    <property type="evidence" value="ECO:0007669"/>
    <property type="project" value="InterPro"/>
</dbReference>
<dbReference type="GO" id="GO:0004888">
    <property type="term" value="F:transmembrane signaling receptor activity"/>
    <property type="evidence" value="ECO:0007669"/>
    <property type="project" value="InterPro"/>
</dbReference>
<reference evidence="7 8" key="1">
    <citation type="submission" date="2011-09" db="EMBL/GenBank/DDBJ databases">
        <title>The draft genome of Treponema saccharophilum DSM 2985.</title>
        <authorList>
            <consortium name="US DOE Joint Genome Institute (JGI-PGF)"/>
            <person name="Lucas S."/>
            <person name="Copeland A."/>
            <person name="Lapidus A."/>
            <person name="Glavina del Rio T."/>
            <person name="Dalin E."/>
            <person name="Tice H."/>
            <person name="Bruce D."/>
            <person name="Goodwin L."/>
            <person name="Pitluck S."/>
            <person name="Peters L."/>
            <person name="Kyrpides N."/>
            <person name="Mavromatis K."/>
            <person name="Ivanova N."/>
            <person name="Markowitz V."/>
            <person name="Cheng J.-F."/>
            <person name="Hugenholtz P."/>
            <person name="Woyke T."/>
            <person name="Wu D."/>
            <person name="Gronow S."/>
            <person name="Wellnitz S."/>
            <person name="Brambilla E."/>
            <person name="Klenk H.-P."/>
            <person name="Eisen J.A."/>
        </authorList>
    </citation>
    <scope>NUCLEOTIDE SEQUENCE [LARGE SCALE GENOMIC DNA]</scope>
    <source>
        <strain evidence="7 8">DSM 2985</strain>
    </source>
</reference>
<dbReference type="GO" id="GO:0007165">
    <property type="term" value="P:signal transduction"/>
    <property type="evidence" value="ECO:0007669"/>
    <property type="project" value="UniProtKB-KW"/>
</dbReference>
<evidence type="ECO:0000256" key="4">
    <source>
        <dbReference type="SAM" id="Phobius"/>
    </source>
</evidence>
<dbReference type="STRING" id="907348.TresaDRAFT_1842"/>
<keyword evidence="4" id="KW-0472">Membrane</keyword>
<evidence type="ECO:0000313" key="7">
    <source>
        <dbReference type="EMBL" id="EIC02395.1"/>
    </source>
</evidence>
<dbReference type="GO" id="GO:0016020">
    <property type="term" value="C:membrane"/>
    <property type="evidence" value="ECO:0007669"/>
    <property type="project" value="InterPro"/>
</dbReference>
<dbReference type="Proteomes" id="UP000003571">
    <property type="component" value="Unassembled WGS sequence"/>
</dbReference>
<dbReference type="EMBL" id="AGRW01000040">
    <property type="protein sequence ID" value="EIC02395.1"/>
    <property type="molecule type" value="Genomic_DNA"/>
</dbReference>
<evidence type="ECO:0000259" key="6">
    <source>
        <dbReference type="PROSITE" id="PS50885"/>
    </source>
</evidence>
<feature type="domain" description="Methyl-accepting transducer" evidence="5">
    <location>
        <begin position="413"/>
        <end position="635"/>
    </location>
</feature>
<dbReference type="InterPro" id="IPR004090">
    <property type="entry name" value="Chemotax_Me-accpt_rcpt"/>
</dbReference>
<comment type="caution">
    <text evidence="7">The sequence shown here is derived from an EMBL/GenBank/DDBJ whole genome shotgun (WGS) entry which is preliminary data.</text>
</comment>
<dbReference type="Pfam" id="PF00015">
    <property type="entry name" value="MCPsignal"/>
    <property type="match status" value="1"/>
</dbReference>
<dbReference type="Pfam" id="PF00672">
    <property type="entry name" value="HAMP"/>
    <property type="match status" value="1"/>
</dbReference>
<dbReference type="InterPro" id="IPR003660">
    <property type="entry name" value="HAMP_dom"/>
</dbReference>
<dbReference type="SUPFAM" id="SSF58104">
    <property type="entry name" value="Methyl-accepting chemotaxis protein (MCP) signaling domain"/>
    <property type="match status" value="2"/>
</dbReference>
<dbReference type="SMART" id="SM00304">
    <property type="entry name" value="HAMP"/>
    <property type="match status" value="2"/>
</dbReference>
<evidence type="ECO:0000313" key="8">
    <source>
        <dbReference type="Proteomes" id="UP000003571"/>
    </source>
</evidence>
<comment type="similarity">
    <text evidence="2">Belongs to the methyl-accepting chemotaxis (MCP) protein family.</text>
</comment>
<evidence type="ECO:0000259" key="5">
    <source>
        <dbReference type="PROSITE" id="PS50111"/>
    </source>
</evidence>
<dbReference type="OrthoDB" id="369343at2"/>
<name>H7EJ81_9SPIR</name>
<dbReference type="Gene3D" id="3.30.450.20">
    <property type="entry name" value="PAS domain"/>
    <property type="match status" value="1"/>
</dbReference>
<dbReference type="SMART" id="SM00283">
    <property type="entry name" value="MA"/>
    <property type="match status" value="1"/>
</dbReference>
<dbReference type="PANTHER" id="PTHR32089:SF112">
    <property type="entry name" value="LYSOZYME-LIKE PROTEIN-RELATED"/>
    <property type="match status" value="1"/>
</dbReference>
<evidence type="ECO:0000256" key="2">
    <source>
        <dbReference type="ARBA" id="ARBA00029447"/>
    </source>
</evidence>
<dbReference type="CDD" id="cd06225">
    <property type="entry name" value="HAMP"/>
    <property type="match status" value="1"/>
</dbReference>
<gene>
    <name evidence="7" type="ORF">TresaDRAFT_1842</name>
</gene>
<keyword evidence="8" id="KW-1185">Reference proteome</keyword>
<protein>
    <submittedName>
        <fullName evidence="7">Methyl-accepting chemotaxis sensory transducer</fullName>
    </submittedName>
</protein>
<dbReference type="InterPro" id="IPR004089">
    <property type="entry name" value="MCPsignal_dom"/>
</dbReference>
<accession>H7EJ81</accession>
<keyword evidence="1 3" id="KW-0807">Transducer</keyword>
<feature type="domain" description="HAMP" evidence="6">
    <location>
        <begin position="316"/>
        <end position="366"/>
    </location>
</feature>
<dbReference type="Gene3D" id="1.10.287.950">
    <property type="entry name" value="Methyl-accepting chemotaxis protein"/>
    <property type="match status" value="1"/>
</dbReference>
<keyword evidence="4" id="KW-0812">Transmembrane</keyword>
<sequence>MKKRSLAFSLSWKIGLAVIAFITISAVISARNAVKATRNSFTEDNKELIKQLGVATLYRNNIQMQQMRSYTMLDDVGRKSTDPVEIQEMLIKRAKERQKNFTNIGYADYDSGLCYFDDGRIEDVSGLPYFRQMKNENLSQLYGDPCGTTFENTYIPVCKSSSPKKNGDMRYGFYVGLTPLSYINEGICNIKGGSIDSKNGFAMLLTKDRLVMCAPDNTHSMSRKLDNLGGVTLSDDFIREFETKKEGRGALTISGKAFETFFKQISGTTWKLVLLIPETTVHEAEIVLAKSLIMSNLASLVMILLITVLLLVVSFRPLKALNKEFVRISTGNADLSVRLNEGKNDEIGQITKNFNMFIGKLQETIKDVAIARDSMMKSSESLRANIESTDKAISSLTYNLDDVTNQVQSQERSVGQTTDAIKNISVSIEDLERLVESQSAAASQASAAVEEMIGNIHSVTKSTENMSCAFDSLKENAQKGIETSNEVSKKISEVESQSQSLNEANMIISNIAEQTNLLAMNAAIEAAHAGEAGKGFAVVADEIRKLAEDSSVQSRAISSQIDSIKLLIEEIVASSAVADSVYAETGRMMEQTSQLVVTISNAMAEQSSGSQQITEALRSLADSTTEVKQASENMQGGNKKILDEIAFLNAQTENTKETLSRALNVTNSVITIKDGLLDVSDETAEAVGNIAKKIDGFKF</sequence>
<dbReference type="Gene3D" id="6.10.340.10">
    <property type="match status" value="1"/>
</dbReference>
<feature type="transmembrane region" description="Helical" evidence="4">
    <location>
        <begin position="292"/>
        <end position="313"/>
    </location>
</feature>
<proteinExistence type="inferred from homology"/>
<dbReference type="PROSITE" id="PS50111">
    <property type="entry name" value="CHEMOTAXIS_TRANSDUC_2"/>
    <property type="match status" value="1"/>
</dbReference>
<dbReference type="eggNOG" id="COG0840">
    <property type="taxonomic scope" value="Bacteria"/>
</dbReference>
<dbReference type="RefSeq" id="WP_002703245.1">
    <property type="nucleotide sequence ID" value="NZ_AGRW01000040.1"/>
</dbReference>
<dbReference type="AlphaFoldDB" id="H7EJ81"/>
<dbReference type="PATRIC" id="fig|907348.3.peg.899"/>